<protein>
    <recommendedName>
        <fullName evidence="4">Carbohydrate ABC transporter substrate-binding protein</fullName>
    </recommendedName>
</protein>
<evidence type="ECO:0000313" key="3">
    <source>
        <dbReference type="Proteomes" id="UP001500630"/>
    </source>
</evidence>
<comment type="caution">
    <text evidence="2">The sequence shown here is derived from an EMBL/GenBank/DDBJ whole genome shotgun (WGS) entry which is preliminary data.</text>
</comment>
<reference evidence="3" key="1">
    <citation type="journal article" date="2019" name="Int. J. Syst. Evol. Microbiol.">
        <title>The Global Catalogue of Microorganisms (GCM) 10K type strain sequencing project: providing services to taxonomists for standard genome sequencing and annotation.</title>
        <authorList>
            <consortium name="The Broad Institute Genomics Platform"/>
            <consortium name="The Broad Institute Genome Sequencing Center for Infectious Disease"/>
            <person name="Wu L."/>
            <person name="Ma J."/>
        </authorList>
    </citation>
    <scope>NUCLEOTIDE SEQUENCE [LARGE SCALE GENOMIC DNA]</scope>
    <source>
        <strain evidence="3">JCM 17326</strain>
    </source>
</reference>
<gene>
    <name evidence="2" type="ORF">GCM10022419_041770</name>
</gene>
<accession>A0ABP6WWL6</accession>
<dbReference type="InterPro" id="IPR050490">
    <property type="entry name" value="Bact_solute-bd_prot1"/>
</dbReference>
<dbReference type="Gene3D" id="3.40.190.10">
    <property type="entry name" value="Periplasmic binding protein-like II"/>
    <property type="match status" value="1"/>
</dbReference>
<dbReference type="PANTHER" id="PTHR43649:SF12">
    <property type="entry name" value="DIACETYLCHITOBIOSE BINDING PROTEIN DASA"/>
    <property type="match status" value="1"/>
</dbReference>
<proteinExistence type="predicted"/>
<feature type="chain" id="PRO_5045316883" description="Carbohydrate ABC transporter substrate-binding protein" evidence="1">
    <location>
        <begin position="27"/>
        <end position="433"/>
    </location>
</feature>
<feature type="signal peptide" evidence="1">
    <location>
        <begin position="1"/>
        <end position="26"/>
    </location>
</feature>
<dbReference type="PANTHER" id="PTHR43649">
    <property type="entry name" value="ARABINOSE-BINDING PROTEIN-RELATED"/>
    <property type="match status" value="1"/>
</dbReference>
<organism evidence="2 3">
    <name type="scientific">Nonomuraea rosea</name>
    <dbReference type="NCBI Taxonomy" id="638574"/>
    <lineage>
        <taxon>Bacteria</taxon>
        <taxon>Bacillati</taxon>
        <taxon>Actinomycetota</taxon>
        <taxon>Actinomycetes</taxon>
        <taxon>Streptosporangiales</taxon>
        <taxon>Streptosporangiaceae</taxon>
        <taxon>Nonomuraea</taxon>
    </lineage>
</organism>
<dbReference type="Pfam" id="PF01547">
    <property type="entry name" value="SBP_bac_1"/>
    <property type="match status" value="1"/>
</dbReference>
<dbReference type="Proteomes" id="UP001500630">
    <property type="component" value="Unassembled WGS sequence"/>
</dbReference>
<name>A0ABP6WWL6_9ACTN</name>
<evidence type="ECO:0000313" key="2">
    <source>
        <dbReference type="EMBL" id="GAA3556858.1"/>
    </source>
</evidence>
<dbReference type="EMBL" id="BAABDQ010000008">
    <property type="protein sequence ID" value="GAA3556858.1"/>
    <property type="molecule type" value="Genomic_DNA"/>
</dbReference>
<keyword evidence="3" id="KW-1185">Reference proteome</keyword>
<evidence type="ECO:0008006" key="4">
    <source>
        <dbReference type="Google" id="ProtNLM"/>
    </source>
</evidence>
<sequence length="433" mass="46492">MLMNLPQKGAAALAVAVLMLGTSACGGGGGTSDAKEFTFWSMHKQDEPRAKMLGELAAAFTKDTGIKVNLVFQGRENLKKLQPTLVGGNVAADLVDGSQAGLLNLLQATGNAKDLSGLLKDQIPGEDKTVGDVIPDNYQQVIADAGKTYMIPTSVHTWQIYYNAAKLPDVAANPPKTFDELLALFDKSKAAGRAALAADGDIQGYVGKWLSQALIREFGPGNLAKALTDQSGAGFDDPKFLKAATYIESLAKGDYMIDGWDASKFPAIQQKWAQGAADFLFIGTYGPSETAEVAGSGFTFRSFPFPKTEGGFTSEEVSLFGFAVPAKAKHAANAEKFIEYFMNKKWLERIPADEKVMSIRTDTSTPAEVADAKATLDSGVPFHLQMDGVRGMDDWNVKIYLPMAKDLFAGKVTAADFVAKLKTDTVNWWKVNG</sequence>
<dbReference type="SUPFAM" id="SSF53850">
    <property type="entry name" value="Periplasmic binding protein-like II"/>
    <property type="match status" value="1"/>
</dbReference>
<keyword evidence="1" id="KW-0732">Signal</keyword>
<dbReference type="InterPro" id="IPR006059">
    <property type="entry name" value="SBP"/>
</dbReference>
<evidence type="ECO:0000256" key="1">
    <source>
        <dbReference type="SAM" id="SignalP"/>
    </source>
</evidence>